<evidence type="ECO:0000256" key="3">
    <source>
        <dbReference type="ARBA" id="ARBA00023242"/>
    </source>
</evidence>
<feature type="compositionally biased region" description="Low complexity" evidence="4">
    <location>
        <begin position="983"/>
        <end position="1000"/>
    </location>
</feature>
<reference evidence="5" key="2">
    <citation type="submission" date="2013-10" db="EMBL/GenBank/DDBJ databases">
        <authorList>
            <person name="Aslett M."/>
        </authorList>
    </citation>
    <scope>NUCLEOTIDE SEQUENCE [LARGE SCALE GENOMIC DNA]</scope>
    <source>
        <strain evidence="5">Houghton</strain>
    </source>
</reference>
<dbReference type="Proteomes" id="UP000030754">
    <property type="component" value="Unassembled WGS sequence"/>
</dbReference>
<feature type="compositionally biased region" description="Low complexity" evidence="4">
    <location>
        <begin position="279"/>
        <end position="295"/>
    </location>
</feature>
<reference evidence="5" key="1">
    <citation type="submission" date="2013-10" db="EMBL/GenBank/DDBJ databases">
        <title>Genomic analysis of the causative agents of coccidiosis in chickens.</title>
        <authorList>
            <person name="Reid A.J."/>
            <person name="Blake D."/>
            <person name="Billington K."/>
            <person name="Browne H."/>
            <person name="Dunn M."/>
            <person name="Hung S."/>
            <person name="Kawahara F."/>
            <person name="Miranda-Saavedra D."/>
            <person name="Mourier T."/>
            <person name="Nagra H."/>
            <person name="Otto T.D."/>
            <person name="Rawlings N."/>
            <person name="Sanchez A."/>
            <person name="Sanders M."/>
            <person name="Subramaniam C."/>
            <person name="Tay Y."/>
            <person name="Dear P."/>
            <person name="Doerig C."/>
            <person name="Gruber A."/>
            <person name="Parkinson J."/>
            <person name="Shirley M."/>
            <person name="Wan K.L."/>
            <person name="Berriman M."/>
            <person name="Tomley F."/>
            <person name="Pain A."/>
        </authorList>
    </citation>
    <scope>NUCLEOTIDE SEQUENCE [LARGE SCALE GENOMIC DNA]</scope>
    <source>
        <strain evidence="5">Houghton</strain>
    </source>
</reference>
<proteinExistence type="predicted"/>
<dbReference type="PANTHER" id="PTHR46543:SF2">
    <property type="entry name" value="AGAP013096-PA"/>
    <property type="match status" value="1"/>
</dbReference>
<dbReference type="RefSeq" id="XP_013435929.1">
    <property type="nucleotide sequence ID" value="XM_013580475.1"/>
</dbReference>
<feature type="compositionally biased region" description="Gly residues" evidence="4">
    <location>
        <begin position="745"/>
        <end position="755"/>
    </location>
</feature>
<evidence type="ECO:0000256" key="4">
    <source>
        <dbReference type="SAM" id="MobiDB-lite"/>
    </source>
</evidence>
<accession>U6MTD4</accession>
<dbReference type="GO" id="GO:0071039">
    <property type="term" value="P:nuclear polyadenylation-dependent CUT catabolic process"/>
    <property type="evidence" value="ECO:0007669"/>
    <property type="project" value="TreeGrafter"/>
</dbReference>
<dbReference type="GO" id="GO:0071036">
    <property type="term" value="P:nuclear polyadenylation-dependent snoRNA catabolic process"/>
    <property type="evidence" value="ECO:0007669"/>
    <property type="project" value="TreeGrafter"/>
</dbReference>
<feature type="compositionally biased region" description="Low complexity" evidence="4">
    <location>
        <begin position="19"/>
        <end position="31"/>
    </location>
</feature>
<organism evidence="5 6">
    <name type="scientific">Eimeria necatrix</name>
    <dbReference type="NCBI Taxonomy" id="51315"/>
    <lineage>
        <taxon>Eukaryota</taxon>
        <taxon>Sar</taxon>
        <taxon>Alveolata</taxon>
        <taxon>Apicomplexa</taxon>
        <taxon>Conoidasida</taxon>
        <taxon>Coccidia</taxon>
        <taxon>Eucoccidiorida</taxon>
        <taxon>Eimeriorina</taxon>
        <taxon>Eimeriidae</taxon>
        <taxon>Eimeria</taxon>
    </lineage>
</organism>
<feature type="region of interest" description="Disordered" evidence="4">
    <location>
        <begin position="1"/>
        <end position="42"/>
    </location>
</feature>
<feature type="region of interest" description="Disordered" evidence="4">
    <location>
        <begin position="279"/>
        <end position="301"/>
    </location>
</feature>
<evidence type="ECO:0000313" key="6">
    <source>
        <dbReference type="Proteomes" id="UP000030754"/>
    </source>
</evidence>
<dbReference type="PANTHER" id="PTHR46543">
    <property type="entry name" value="ZINC FINGER CCHC DOMAIN-CONTAINING PROTEIN 7"/>
    <property type="match status" value="1"/>
</dbReference>
<dbReference type="GO" id="GO:0031499">
    <property type="term" value="C:TRAMP complex"/>
    <property type="evidence" value="ECO:0007669"/>
    <property type="project" value="TreeGrafter"/>
</dbReference>
<dbReference type="InterPro" id="IPR051644">
    <property type="entry name" value="TRAMP_AT-DNA-binding"/>
</dbReference>
<feature type="region of interest" description="Disordered" evidence="4">
    <location>
        <begin position="674"/>
        <end position="694"/>
    </location>
</feature>
<evidence type="ECO:0000256" key="2">
    <source>
        <dbReference type="ARBA" id="ARBA00022737"/>
    </source>
</evidence>
<comment type="subcellular location">
    <subcellularLocation>
        <location evidence="1">Nucleus</location>
    </subcellularLocation>
</comment>
<evidence type="ECO:0000256" key="1">
    <source>
        <dbReference type="ARBA" id="ARBA00004123"/>
    </source>
</evidence>
<name>U6MTD4_9EIME</name>
<dbReference type="GO" id="GO:0071031">
    <property type="term" value="P:nuclear mRNA surveillance of mRNA 3'-end processing"/>
    <property type="evidence" value="ECO:0007669"/>
    <property type="project" value="TreeGrafter"/>
</dbReference>
<dbReference type="OrthoDB" id="348716at2759"/>
<feature type="region of interest" description="Disordered" evidence="4">
    <location>
        <begin position="228"/>
        <end position="252"/>
    </location>
</feature>
<feature type="compositionally biased region" description="Polar residues" evidence="4">
    <location>
        <begin position="169"/>
        <end position="182"/>
    </location>
</feature>
<protein>
    <submittedName>
        <fullName evidence="5">Uncharacterized protein</fullName>
    </submittedName>
</protein>
<gene>
    <name evidence="5" type="ORF">ENH_00038140</name>
</gene>
<feature type="region of interest" description="Disordered" evidence="4">
    <location>
        <begin position="1369"/>
        <end position="1400"/>
    </location>
</feature>
<dbReference type="GO" id="GO:0071035">
    <property type="term" value="P:nuclear polyadenylation-dependent rRNA catabolic process"/>
    <property type="evidence" value="ECO:0007669"/>
    <property type="project" value="TreeGrafter"/>
</dbReference>
<feature type="region of interest" description="Disordered" evidence="4">
    <location>
        <begin position="707"/>
        <end position="755"/>
    </location>
</feature>
<dbReference type="VEuPathDB" id="ToxoDB:ENH_00038140"/>
<dbReference type="GeneID" id="25473976"/>
<dbReference type="GO" id="GO:0003723">
    <property type="term" value="F:RNA binding"/>
    <property type="evidence" value="ECO:0007669"/>
    <property type="project" value="TreeGrafter"/>
</dbReference>
<feature type="region of interest" description="Disordered" evidence="4">
    <location>
        <begin position="959"/>
        <end position="1011"/>
    </location>
</feature>
<keyword evidence="6" id="KW-1185">Reference proteome</keyword>
<dbReference type="GO" id="GO:0071038">
    <property type="term" value="P:TRAMP-dependent tRNA surveillance pathway"/>
    <property type="evidence" value="ECO:0007669"/>
    <property type="project" value="TreeGrafter"/>
</dbReference>
<feature type="compositionally biased region" description="Low complexity" evidence="4">
    <location>
        <begin position="683"/>
        <end position="694"/>
    </location>
</feature>
<keyword evidence="3" id="KW-0539">Nucleus</keyword>
<keyword evidence="2" id="KW-0677">Repeat</keyword>
<evidence type="ECO:0000313" key="5">
    <source>
        <dbReference type="EMBL" id="CDJ67462.1"/>
    </source>
</evidence>
<dbReference type="EMBL" id="HG724488">
    <property type="protein sequence ID" value="CDJ67462.1"/>
    <property type="molecule type" value="Genomic_DNA"/>
</dbReference>
<feature type="region of interest" description="Disordered" evidence="4">
    <location>
        <begin position="149"/>
        <end position="198"/>
    </location>
</feature>
<dbReference type="GO" id="GO:0071037">
    <property type="term" value="P:nuclear polyadenylation-dependent snRNA catabolic process"/>
    <property type="evidence" value="ECO:0007669"/>
    <property type="project" value="TreeGrafter"/>
</dbReference>
<sequence>MHRQRRSTLELQQHTCRRGSGSSTSSSSSSGDAVSDCESAAVGTHGDPQKLLGAAELPWVISSKLGGGCVSSLKVDAALREHQQQMTAKINNSTAVAAAAVTAVAATAAGCEQRQPPLQLNGEVIGANSDAPLVVAASAGTVRSNGLMSITNSTSSNRTKRNTPVLAATSGSRGSRTNSCTTRPAKRRASDKRLTSSSVADMLPMQPHQQQQQQLLFQQQFVPQQPHSQMLLQGPSGSSEVPDSSLRQQRQQPHLFQQQIFLQQQRQQQLLEQQQSLQLEQPVDPSQQQLMQEQQQPDHRRPQLLQEQQPVQEYHIVQRQQDSMVQRQQQSVQLQQRQFLQQQQQHSLRQQVHMLPAQEFPPHQAFQPQQQQQLLQQSMLLHNGPLPFVCPAAEPAFGGLPLQDVPQGPSALNLYSPTLSLGQVYAQQAPFVAAAPSGATGAVRPAGISVHNGSSDSSGSNCSSSTQRLSLLSVEEGSRAYRAPEIVVPGGPCGAPCRPCAGPSLPDGIQADSLGSGTFVGSMLCGPSALPLGDAQVPGDASVCLKLSHGSSVLESFSLVSGGPPAVGAQAASRTPPAAAGAAPEAIARQCYHHPVKGEWRARYLVGGKKRMKSFSLRRHSNDVALALAEMFLVYVHLTGSPATDQEVRTWHQGILALSRAAAAAAAATGTKFAATEGEDAQQRPMATAAAPATDAGIPAQADINAASWPVGQPGRGGVADEESRSDASSWVVPPEAEGPRAEGGDGTVMGGGWLPSGACRSSTVPDWRELLSALKTHPWVAKGSAAYVPSTGVWDYSPALLLGGPQGTRTPQIFKGSQGLGCFQHSLGSPMPQGTLTTGPEEESVLPLPTGTNNTGSPCFGAKGISMGVAQPLPQQRLAQQQQGMLGDAVADPAIGTVMNRSVGTSICGLTTVSEALDSSKMGACSNWRVESMLQEGSPKDCAEQQLHRIVPPLAQAVGNMGVPANNKGSQGALRRKSSGHRSAQSSRKQQQRQLVQQQHPAPLGVLPPSPSCRTDHGSFSILSVGGGKMLSRQQQPLLPAMDFPATTHDSANAAICKCSASRIAVWGCSCSLKPRRRRPLLPLQRARLSDFLLLCGSLGTRGAAFGIGASEKATVLWRNSSAFAASTTHSAAAAATMQLEEEIPGMCQWGLLGSRWFSTLHCLQQQEQEQQQSECSLESLLPVNSTSATAEGVSINMKGTEVTGPSCLGANDDTPREPPSGIPLFLADGFQTDAAATATLLAWKPVLRTPRASSFPPRWCWNSIKDNSTYSDTRNCSSICNRKALADLVKGCKVSSINSVCNVADTDDTASRRLLLQKPIAKREPKAEEALAKADIQHTGHLVKNEECPETSSFNVGCAETCGTAPNKGEAKAKAAPPMPAHHSKSSQDGSSEDLEGSCNDRRLPAAVVAKAVAAATRAAGGVLDEKAVPAVMRHWRLLELKAAEVARELRYLEVAIRSNEQTAQLLHVALHLCRTAAAAAALQETYKAGCTQEAHAGLPESSDEDKTCKARECALQRMQQQRQHFASTAMAAPLSVFIEGLKAARNSSKPVLTCATVQQVAEEISQRLAAASSDVKVDTSKGKNSSGCGSSCVIASVANSSSCGRWRLAWGTVSQVLEECNCEEARLLQLQQQTDSLLEHKEALVRAFVDDINTMLAIIDCLLSSASADKVKDCLTATAESVALLADPSLSAIAPDESLWGLPSLVPSDLERNAATETAVAAAEATTDATTASNKEQAMHPLGGVGWNPQMYNESGATDASDVTKYRYVGRRFLGGPNGPVICAFDLLLQQRVAKVQLFLRGPQDPYWCCRYGEGDSCVRTYSVKALGYQMALQKAVALRLEASGHPLGHGVGDRVLPPVQQQQQPHQELLLLQQDTQAFLQQEIH</sequence>